<dbReference type="Pfam" id="PF25563">
    <property type="entry name" value="TPR_SYVN1_N"/>
    <property type="match status" value="1"/>
</dbReference>
<dbReference type="InterPro" id="IPR013083">
    <property type="entry name" value="Znf_RING/FYVE/PHD"/>
</dbReference>
<evidence type="ECO:0000256" key="5">
    <source>
        <dbReference type="ARBA" id="ARBA00012483"/>
    </source>
</evidence>
<dbReference type="PANTHER" id="PTHR22763:SF184">
    <property type="entry name" value="E3 UBIQUITIN-PROTEIN LIGASE SYNOVIOLIN"/>
    <property type="match status" value="1"/>
</dbReference>
<evidence type="ECO:0000256" key="18">
    <source>
        <dbReference type="PROSITE-ProRule" id="PRU00175"/>
    </source>
</evidence>
<evidence type="ECO:0000256" key="9">
    <source>
        <dbReference type="ARBA" id="ARBA00022771"/>
    </source>
</evidence>
<dbReference type="Proteomes" id="UP000887574">
    <property type="component" value="Unplaced"/>
</dbReference>
<dbReference type="CDD" id="cd16479">
    <property type="entry name" value="RING-H2_synoviolin"/>
    <property type="match status" value="1"/>
</dbReference>
<feature type="compositionally biased region" description="Low complexity" evidence="19">
    <location>
        <begin position="645"/>
        <end position="665"/>
    </location>
</feature>
<evidence type="ECO:0000313" key="23">
    <source>
        <dbReference type="WBParaSite" id="jg9991"/>
    </source>
</evidence>
<dbReference type="InterPro" id="IPR058051">
    <property type="entry name" value="Znf_RING_synoviolin"/>
</dbReference>
<evidence type="ECO:0000256" key="6">
    <source>
        <dbReference type="ARBA" id="ARBA00022679"/>
    </source>
</evidence>
<feature type="transmembrane region" description="Helical" evidence="20">
    <location>
        <begin position="105"/>
        <end position="122"/>
    </location>
</feature>
<protein>
    <recommendedName>
        <fullName evidence="15">E3 ubiquitin-protein ligase hrd-1</fullName>
        <ecNumber evidence="5">2.3.2.27</ecNumber>
    </recommendedName>
    <alternativeName>
        <fullName evidence="17">RING-type E3 ubiquitin transferase hrd-1</fullName>
    </alternativeName>
    <alternativeName>
        <fullName evidence="16">Suppressor/enhancer of lin-12</fullName>
    </alternativeName>
</protein>
<evidence type="ECO:0000259" key="21">
    <source>
        <dbReference type="PROSITE" id="PS50089"/>
    </source>
</evidence>
<feature type="compositionally biased region" description="Low complexity" evidence="19">
    <location>
        <begin position="468"/>
        <end position="477"/>
    </location>
</feature>
<keyword evidence="12" id="KW-0862">Zinc</keyword>
<dbReference type="GO" id="GO:0005789">
    <property type="term" value="C:endoplasmic reticulum membrane"/>
    <property type="evidence" value="ECO:0007669"/>
    <property type="project" value="UniProtKB-SubCell"/>
</dbReference>
<evidence type="ECO:0000256" key="19">
    <source>
        <dbReference type="SAM" id="MobiDB-lite"/>
    </source>
</evidence>
<feature type="compositionally biased region" description="Low complexity" evidence="19">
    <location>
        <begin position="562"/>
        <end position="575"/>
    </location>
</feature>
<feature type="compositionally biased region" description="Low complexity" evidence="19">
    <location>
        <begin position="441"/>
        <end position="462"/>
    </location>
</feature>
<name>A0A915EUL9_9BILA</name>
<proteinExistence type="inferred from homology"/>
<reference evidence="23" key="1">
    <citation type="submission" date="2022-11" db="UniProtKB">
        <authorList>
            <consortium name="WormBaseParasite"/>
        </authorList>
    </citation>
    <scope>IDENTIFICATION</scope>
</reference>
<evidence type="ECO:0000256" key="10">
    <source>
        <dbReference type="ARBA" id="ARBA00022786"/>
    </source>
</evidence>
<dbReference type="AlphaFoldDB" id="A0A915EUL9"/>
<dbReference type="FunFam" id="3.30.40.10:FF:000088">
    <property type="entry name" value="E3 ubiquitin-protein ligase synoviolin"/>
    <property type="match status" value="1"/>
</dbReference>
<evidence type="ECO:0000256" key="15">
    <source>
        <dbReference type="ARBA" id="ARBA00070586"/>
    </source>
</evidence>
<comment type="similarity">
    <text evidence="4">Belongs to the HRD1 family.</text>
</comment>
<feature type="region of interest" description="Disordered" evidence="19">
    <location>
        <begin position="441"/>
        <end position="477"/>
    </location>
</feature>
<evidence type="ECO:0000313" key="22">
    <source>
        <dbReference type="Proteomes" id="UP000887574"/>
    </source>
</evidence>
<dbReference type="PROSITE" id="PS50089">
    <property type="entry name" value="ZF_RING_2"/>
    <property type="match status" value="1"/>
</dbReference>
<feature type="transmembrane region" description="Helical" evidence="20">
    <location>
        <begin position="134"/>
        <end position="158"/>
    </location>
</feature>
<dbReference type="SMART" id="SM00184">
    <property type="entry name" value="RING"/>
    <property type="match status" value="1"/>
</dbReference>
<feature type="transmembrane region" description="Helical" evidence="20">
    <location>
        <begin position="170"/>
        <end position="192"/>
    </location>
</feature>
<keyword evidence="6" id="KW-0808">Transferase</keyword>
<dbReference type="GO" id="GO:0036503">
    <property type="term" value="P:ERAD pathway"/>
    <property type="evidence" value="ECO:0007669"/>
    <property type="project" value="TreeGrafter"/>
</dbReference>
<dbReference type="InterPro" id="IPR050731">
    <property type="entry name" value="HRD1_E3_ubiq-ligases"/>
</dbReference>
<evidence type="ECO:0000256" key="7">
    <source>
        <dbReference type="ARBA" id="ARBA00022692"/>
    </source>
</evidence>
<dbReference type="InterPro" id="IPR001841">
    <property type="entry name" value="Znf_RING"/>
</dbReference>
<keyword evidence="9 18" id="KW-0863">Zinc-finger</keyword>
<feature type="transmembrane region" description="Helical" evidence="20">
    <location>
        <begin position="6"/>
        <end position="26"/>
    </location>
</feature>
<evidence type="ECO:0000256" key="2">
    <source>
        <dbReference type="ARBA" id="ARBA00004477"/>
    </source>
</evidence>
<evidence type="ECO:0000256" key="11">
    <source>
        <dbReference type="ARBA" id="ARBA00022824"/>
    </source>
</evidence>
<evidence type="ECO:0000256" key="13">
    <source>
        <dbReference type="ARBA" id="ARBA00022989"/>
    </source>
</evidence>
<dbReference type="WBParaSite" id="jg9991">
    <property type="protein sequence ID" value="jg9991"/>
    <property type="gene ID" value="jg9991"/>
</dbReference>
<keyword evidence="8" id="KW-0479">Metal-binding</keyword>
<keyword evidence="11" id="KW-0256">Endoplasmic reticulum</keyword>
<feature type="domain" description="RING-type" evidence="21">
    <location>
        <begin position="293"/>
        <end position="334"/>
    </location>
</feature>
<dbReference type="Gene3D" id="3.30.40.10">
    <property type="entry name" value="Zinc/RING finger domain, C3HC4 (zinc finger)"/>
    <property type="match status" value="1"/>
</dbReference>
<keyword evidence="13 20" id="KW-1133">Transmembrane helix</keyword>
<keyword evidence="7 20" id="KW-0812">Transmembrane</keyword>
<evidence type="ECO:0000256" key="1">
    <source>
        <dbReference type="ARBA" id="ARBA00000900"/>
    </source>
</evidence>
<feature type="transmembrane region" description="Helical" evidence="20">
    <location>
        <begin position="47"/>
        <end position="67"/>
    </location>
</feature>
<dbReference type="GO" id="GO:0061630">
    <property type="term" value="F:ubiquitin protein ligase activity"/>
    <property type="evidence" value="ECO:0007669"/>
    <property type="project" value="UniProtKB-EC"/>
</dbReference>
<dbReference type="EC" id="2.3.2.27" evidence="5"/>
<dbReference type="GO" id="GO:0043161">
    <property type="term" value="P:proteasome-mediated ubiquitin-dependent protein catabolic process"/>
    <property type="evidence" value="ECO:0007669"/>
    <property type="project" value="TreeGrafter"/>
</dbReference>
<sequence length="673" mass="73991">MVRLSAGFIIFMSFVSTALTITNAFFLKKQFYPSVVYLTKSSTSMAVIYFQAAVISYLVFSLIRWIFFGQLRVAEIEHAQERVWHAVMETCLAFTVFRDDFSPKFVVQFVILFFIKAFHWLSEDRVDYMERSPVITVLFHARIMGILSLLSAVDSFFISHAVFETMQRGASAQIVFGFEYAVLLAMVVHIAIKYILHIHDLRSVHPWENKAVYMLYAELFTNFLRCALYLVFAVVMVKIHTFPLFAIRPFYLSIRSLQKAVNDVILSRRAINAMNNLFPLATQQELTDGDATCIICREEMTVESGAKKLPCNHIFHPNCLRSWFQRQQTCPTCRLDVLTHQNLTPAHIVANGAANAQPAQNLFNPAANFFNFGVNFPAAAHNQLRPAVMPPVNGQAPPAGAVNQPPPMFAPFQFGFPPMMPPMMPFQAFQQQMAAAQAQNAAAGPGGAVPAAAPAQANGAPAGPQPTTPGQTPAANAQMPFMPFLPNMGALPSPFPFPQPPIFAGFSDDEISQMEGTERAAVEARIQALRNVNVLLDAAVLQFQQYTSLAPPRQFMNTFNTAVPLQPGAPAQQPPSTQSNGTAASPDQPSTSQTSSTSSPPVNPPPEVIKNVVVEEEQPPQCPSPTENTAADEIRRRRLAKFEFSSTASPDQQPSSSSTTQTATSNHHGSGSD</sequence>
<comment type="subcellular location">
    <subcellularLocation>
        <location evidence="2">Endoplasmic reticulum membrane</location>
        <topology evidence="2">Multi-pass membrane protein</topology>
    </subcellularLocation>
</comment>
<evidence type="ECO:0000256" key="3">
    <source>
        <dbReference type="ARBA" id="ARBA00004906"/>
    </source>
</evidence>
<evidence type="ECO:0000256" key="14">
    <source>
        <dbReference type="ARBA" id="ARBA00023136"/>
    </source>
</evidence>
<dbReference type="Pfam" id="PF13639">
    <property type="entry name" value="zf-RING_2"/>
    <property type="match status" value="1"/>
</dbReference>
<evidence type="ECO:0000256" key="20">
    <source>
        <dbReference type="SAM" id="Phobius"/>
    </source>
</evidence>
<evidence type="ECO:0000256" key="12">
    <source>
        <dbReference type="ARBA" id="ARBA00022833"/>
    </source>
</evidence>
<keyword evidence="14 20" id="KW-0472">Membrane</keyword>
<keyword evidence="22" id="KW-1185">Reference proteome</keyword>
<organism evidence="22 23">
    <name type="scientific">Ditylenchus dipsaci</name>
    <dbReference type="NCBI Taxonomy" id="166011"/>
    <lineage>
        <taxon>Eukaryota</taxon>
        <taxon>Metazoa</taxon>
        <taxon>Ecdysozoa</taxon>
        <taxon>Nematoda</taxon>
        <taxon>Chromadorea</taxon>
        <taxon>Rhabditida</taxon>
        <taxon>Tylenchina</taxon>
        <taxon>Tylenchomorpha</taxon>
        <taxon>Sphaerularioidea</taxon>
        <taxon>Anguinidae</taxon>
        <taxon>Anguininae</taxon>
        <taxon>Ditylenchus</taxon>
    </lineage>
</organism>
<dbReference type="InterPro" id="IPR057992">
    <property type="entry name" value="TPR_SYVN1_N"/>
</dbReference>
<evidence type="ECO:0000256" key="16">
    <source>
        <dbReference type="ARBA" id="ARBA00075113"/>
    </source>
</evidence>
<feature type="compositionally biased region" description="Low complexity" evidence="19">
    <location>
        <begin position="585"/>
        <end position="600"/>
    </location>
</feature>
<evidence type="ECO:0000256" key="8">
    <source>
        <dbReference type="ARBA" id="ARBA00022723"/>
    </source>
</evidence>
<evidence type="ECO:0000256" key="4">
    <source>
        <dbReference type="ARBA" id="ARBA00010089"/>
    </source>
</evidence>
<accession>A0A915EUL9</accession>
<dbReference type="GO" id="GO:0008270">
    <property type="term" value="F:zinc ion binding"/>
    <property type="evidence" value="ECO:0007669"/>
    <property type="project" value="UniProtKB-KW"/>
</dbReference>
<evidence type="ECO:0000256" key="17">
    <source>
        <dbReference type="ARBA" id="ARBA00078468"/>
    </source>
</evidence>
<comment type="pathway">
    <text evidence="3">Protein modification; protein ubiquitination.</text>
</comment>
<dbReference type="PANTHER" id="PTHR22763">
    <property type="entry name" value="RING ZINC FINGER PROTEIN"/>
    <property type="match status" value="1"/>
</dbReference>
<dbReference type="SUPFAM" id="SSF57850">
    <property type="entry name" value="RING/U-box"/>
    <property type="match status" value="1"/>
</dbReference>
<feature type="region of interest" description="Disordered" evidence="19">
    <location>
        <begin position="562"/>
        <end position="673"/>
    </location>
</feature>
<comment type="catalytic activity">
    <reaction evidence="1">
        <text>S-ubiquitinyl-[E2 ubiquitin-conjugating enzyme]-L-cysteine + [acceptor protein]-L-lysine = [E2 ubiquitin-conjugating enzyme]-L-cysteine + N(6)-ubiquitinyl-[acceptor protein]-L-lysine.</text>
        <dbReference type="EC" id="2.3.2.27"/>
    </reaction>
</comment>
<keyword evidence="10" id="KW-0833">Ubl conjugation pathway</keyword>
<feature type="transmembrane region" description="Helical" evidence="20">
    <location>
        <begin position="213"/>
        <end position="237"/>
    </location>
</feature>